<proteinExistence type="predicted"/>
<gene>
    <name evidence="1" type="ORF">LCGC14_1645730</name>
</gene>
<organism evidence="1">
    <name type="scientific">marine sediment metagenome</name>
    <dbReference type="NCBI Taxonomy" id="412755"/>
    <lineage>
        <taxon>unclassified sequences</taxon>
        <taxon>metagenomes</taxon>
        <taxon>ecological metagenomes</taxon>
    </lineage>
</organism>
<protein>
    <submittedName>
        <fullName evidence="1">Uncharacterized protein</fullName>
    </submittedName>
</protein>
<name>A0A0F9KY72_9ZZZZ</name>
<dbReference type="AlphaFoldDB" id="A0A0F9KY72"/>
<evidence type="ECO:0000313" key="1">
    <source>
        <dbReference type="EMBL" id="KKM20410.1"/>
    </source>
</evidence>
<accession>A0A0F9KY72</accession>
<sequence>MTPLTTVTIFADHLKAKMKEAAMNRSEYEDHCNENHDKALAAMDIDEELEEEEE</sequence>
<comment type="caution">
    <text evidence="1">The sequence shown here is derived from an EMBL/GenBank/DDBJ whole genome shotgun (WGS) entry which is preliminary data.</text>
</comment>
<dbReference type="EMBL" id="LAZR01013772">
    <property type="protein sequence ID" value="KKM20410.1"/>
    <property type="molecule type" value="Genomic_DNA"/>
</dbReference>
<reference evidence="1" key="1">
    <citation type="journal article" date="2015" name="Nature">
        <title>Complex archaea that bridge the gap between prokaryotes and eukaryotes.</title>
        <authorList>
            <person name="Spang A."/>
            <person name="Saw J.H."/>
            <person name="Jorgensen S.L."/>
            <person name="Zaremba-Niedzwiedzka K."/>
            <person name="Martijn J."/>
            <person name="Lind A.E."/>
            <person name="van Eijk R."/>
            <person name="Schleper C."/>
            <person name="Guy L."/>
            <person name="Ettema T.J."/>
        </authorList>
    </citation>
    <scope>NUCLEOTIDE SEQUENCE</scope>
</reference>